<dbReference type="PANTHER" id="PTHR12015">
    <property type="entry name" value="SMALL INDUCIBLE CYTOKINE A"/>
    <property type="match status" value="1"/>
</dbReference>
<dbReference type="GeneID" id="108246589"/>
<evidence type="ECO:0000256" key="1">
    <source>
        <dbReference type="ARBA" id="ARBA00004613"/>
    </source>
</evidence>
<dbReference type="GeneTree" id="ENSGT01140000282814"/>
<keyword evidence="9" id="KW-1185">Reference proteome</keyword>
<dbReference type="Pfam" id="PF00048">
    <property type="entry name" value="IL8"/>
    <property type="match status" value="1"/>
</dbReference>
<evidence type="ECO:0000313" key="9">
    <source>
        <dbReference type="Proteomes" id="UP000264800"/>
    </source>
</evidence>
<dbReference type="OrthoDB" id="8431028at2759"/>
<sequence length="96" mass="10665">MARFALSVVVLMLAAIALTEGLRGVGPKKCCFRFNDKQISKEKVVGYMKTSQRCSNPAILMTTKAGRQLCVRPSEPWVKELITYLNNKNTSGQTNL</sequence>
<comment type="subcellular location">
    <subcellularLocation>
        <location evidence="1">Secreted</location>
    </subcellularLocation>
</comment>
<organism evidence="8 9">
    <name type="scientific">Kryptolebias marmoratus</name>
    <name type="common">Mangrove killifish</name>
    <name type="synonym">Rivulus marmoratus</name>
    <dbReference type="NCBI Taxonomy" id="37003"/>
    <lineage>
        <taxon>Eukaryota</taxon>
        <taxon>Metazoa</taxon>
        <taxon>Chordata</taxon>
        <taxon>Craniata</taxon>
        <taxon>Vertebrata</taxon>
        <taxon>Euteleostomi</taxon>
        <taxon>Actinopterygii</taxon>
        <taxon>Neopterygii</taxon>
        <taxon>Teleostei</taxon>
        <taxon>Neoteleostei</taxon>
        <taxon>Acanthomorphata</taxon>
        <taxon>Ovalentaria</taxon>
        <taxon>Atherinomorphae</taxon>
        <taxon>Cyprinodontiformes</taxon>
        <taxon>Rivulidae</taxon>
        <taxon>Kryptolebias</taxon>
    </lineage>
</organism>
<keyword evidence="5 6" id="KW-0732">Signal</keyword>
<dbReference type="InterPro" id="IPR036048">
    <property type="entry name" value="Interleukin_8-like_sf"/>
</dbReference>
<feature type="signal peptide" evidence="6">
    <location>
        <begin position="1"/>
        <end position="21"/>
    </location>
</feature>
<protein>
    <submittedName>
        <fullName evidence="8">C-C motif chemokine ligand 17</fullName>
    </submittedName>
</protein>
<dbReference type="SUPFAM" id="SSF54117">
    <property type="entry name" value="Interleukin 8-like chemokines"/>
    <property type="match status" value="1"/>
</dbReference>
<evidence type="ECO:0000256" key="2">
    <source>
        <dbReference type="ARBA" id="ARBA00010868"/>
    </source>
</evidence>
<reference evidence="8" key="1">
    <citation type="submission" date="2025-08" db="UniProtKB">
        <authorList>
            <consortium name="Ensembl"/>
        </authorList>
    </citation>
    <scope>IDENTIFICATION</scope>
</reference>
<dbReference type="Proteomes" id="UP000264800">
    <property type="component" value="Unplaced"/>
</dbReference>
<keyword evidence="4" id="KW-0964">Secreted</keyword>
<dbReference type="PRINTS" id="PR00436">
    <property type="entry name" value="INTERLEUKIN8"/>
</dbReference>
<dbReference type="SMART" id="SM00199">
    <property type="entry name" value="SCY"/>
    <property type="match status" value="1"/>
</dbReference>
<proteinExistence type="inferred from homology"/>
<evidence type="ECO:0000256" key="5">
    <source>
        <dbReference type="ARBA" id="ARBA00022729"/>
    </source>
</evidence>
<evidence type="ECO:0000256" key="6">
    <source>
        <dbReference type="SAM" id="SignalP"/>
    </source>
</evidence>
<dbReference type="STRING" id="37003.ENSKMAP00000021369"/>
<dbReference type="KEGG" id="kmr:108246589"/>
<name>A0A3Q3BA30_KRYMA</name>
<dbReference type="RefSeq" id="XP_017289704.1">
    <property type="nucleotide sequence ID" value="XM_017434215.3"/>
</dbReference>
<dbReference type="InterPro" id="IPR039809">
    <property type="entry name" value="Chemokine_b/g/d"/>
</dbReference>
<dbReference type="Gene3D" id="2.40.50.40">
    <property type="match status" value="1"/>
</dbReference>
<dbReference type="GO" id="GO:0005615">
    <property type="term" value="C:extracellular space"/>
    <property type="evidence" value="ECO:0007669"/>
    <property type="project" value="UniProtKB-KW"/>
</dbReference>
<dbReference type="InterPro" id="IPR001811">
    <property type="entry name" value="Chemokine_IL8-like_dom"/>
</dbReference>
<accession>A0A3Q3BA30</accession>
<dbReference type="OMA" id="IRTSQRC"/>
<evidence type="ECO:0000313" key="8">
    <source>
        <dbReference type="Ensembl" id="ENSKMAP00000021369.1"/>
    </source>
</evidence>
<dbReference type="CDD" id="cd00272">
    <property type="entry name" value="Chemokine_CC"/>
    <property type="match status" value="1"/>
</dbReference>
<keyword evidence="3" id="KW-0202">Cytokine</keyword>
<dbReference type="AlphaFoldDB" id="A0A3Q3BA30"/>
<dbReference type="PANTHER" id="PTHR12015:SF183">
    <property type="entry name" value="C-C MOTIF CHEMOKINE 3"/>
    <property type="match status" value="1"/>
</dbReference>
<dbReference type="GO" id="GO:0006955">
    <property type="term" value="P:immune response"/>
    <property type="evidence" value="ECO:0007669"/>
    <property type="project" value="InterPro"/>
</dbReference>
<feature type="chain" id="PRO_5018735509" evidence="6">
    <location>
        <begin position="22"/>
        <end position="96"/>
    </location>
</feature>
<dbReference type="Ensembl" id="ENSKMAT00000021648.1">
    <property type="protein sequence ID" value="ENSKMAP00000021369.1"/>
    <property type="gene ID" value="ENSKMAG00000015894.1"/>
</dbReference>
<dbReference type="GO" id="GO:0008009">
    <property type="term" value="F:chemokine activity"/>
    <property type="evidence" value="ECO:0007669"/>
    <property type="project" value="InterPro"/>
</dbReference>
<comment type="similarity">
    <text evidence="2">Belongs to the intercrine beta (chemokine CC) family.</text>
</comment>
<reference evidence="8" key="2">
    <citation type="submission" date="2025-09" db="UniProtKB">
        <authorList>
            <consortium name="Ensembl"/>
        </authorList>
    </citation>
    <scope>IDENTIFICATION</scope>
</reference>
<evidence type="ECO:0000256" key="4">
    <source>
        <dbReference type="ARBA" id="ARBA00022525"/>
    </source>
</evidence>
<dbReference type="FunFam" id="2.40.50.40:FF:000002">
    <property type="entry name" value="C-C motif chemokine"/>
    <property type="match status" value="1"/>
</dbReference>
<evidence type="ECO:0000256" key="3">
    <source>
        <dbReference type="ARBA" id="ARBA00022514"/>
    </source>
</evidence>
<feature type="domain" description="Chemokine interleukin-8-like" evidence="7">
    <location>
        <begin position="27"/>
        <end position="85"/>
    </location>
</feature>
<evidence type="ECO:0000259" key="7">
    <source>
        <dbReference type="SMART" id="SM00199"/>
    </source>
</evidence>